<proteinExistence type="predicted"/>
<reference evidence="3 4" key="1">
    <citation type="submission" date="2020-03" db="EMBL/GenBank/DDBJ databases">
        <title>Cyclobacterium plantarum sp. nov., a marine bacterium isolated from a coastal-marine wetland.</title>
        <authorList>
            <person name="Sanchez-Porro C."/>
            <person name="Ventosa A."/>
            <person name="Amoozegar M."/>
        </authorList>
    </citation>
    <scope>NUCLEOTIDE SEQUENCE [LARGE SCALE GENOMIC DNA]</scope>
    <source>
        <strain evidence="3 4">GBPx2</strain>
    </source>
</reference>
<dbReference type="Gene3D" id="3.60.10.10">
    <property type="entry name" value="Endonuclease/exonuclease/phosphatase"/>
    <property type="match status" value="1"/>
</dbReference>
<evidence type="ECO:0000256" key="1">
    <source>
        <dbReference type="SAM" id="Phobius"/>
    </source>
</evidence>
<dbReference type="Pfam" id="PF03372">
    <property type="entry name" value="Exo_endo_phos"/>
    <property type="match status" value="1"/>
</dbReference>
<evidence type="ECO:0000259" key="2">
    <source>
        <dbReference type="Pfam" id="PF03372"/>
    </source>
</evidence>
<keyword evidence="1" id="KW-0812">Transmembrane</keyword>
<keyword evidence="1" id="KW-0472">Membrane</keyword>
<evidence type="ECO:0000313" key="4">
    <source>
        <dbReference type="Proteomes" id="UP000649799"/>
    </source>
</evidence>
<gene>
    <name evidence="3" type="ORF">G9Q97_08315</name>
</gene>
<feature type="transmembrane region" description="Helical" evidence="1">
    <location>
        <begin position="37"/>
        <end position="55"/>
    </location>
</feature>
<keyword evidence="3" id="KW-0378">Hydrolase</keyword>
<evidence type="ECO:0000313" key="3">
    <source>
        <dbReference type="EMBL" id="NHE56817.1"/>
    </source>
</evidence>
<comment type="caution">
    <text evidence="3">The sequence shown here is derived from an EMBL/GenBank/DDBJ whole genome shotgun (WGS) entry which is preliminary data.</text>
</comment>
<keyword evidence="1" id="KW-1133">Transmembrane helix</keyword>
<dbReference type="SUPFAM" id="SSF56219">
    <property type="entry name" value="DNase I-like"/>
    <property type="match status" value="1"/>
</dbReference>
<protein>
    <submittedName>
        <fullName evidence="3">Endonuclease</fullName>
    </submittedName>
</protein>
<sequence>METALNIARITLSIICILAVIASKIKLGNWWIRVFDFPRIQLLSLAFIAMVLFFIPPLKFHAWNLALLALVIISFIFQAKKIYPYTILAKKEVKRFRGTDRENGISMLVSNVLTPNRQANKLIDLVKSYQPNLVLTLESDKWWEKQLETLEKDFPHQVKIPLDNLYGMHLYSNLPLENTKVHYLVKDDIPSIHSEVVLPSGKKVQIHCVHPEPPSPTESDTSVPRDAELLIVGKNVKEADLPVLVFGDLNDVAWSRTTRLFQKISGLLDPRKGRGFYNTFHADHNLLRWPLDHIFHSKHFQLKKIKRLPSISSDHFPIFIHLILNPGNGQEDQKEKLEKDEKNWTKETIADANPNMLTI</sequence>
<dbReference type="EMBL" id="JAANYN010000003">
    <property type="protein sequence ID" value="NHE56817.1"/>
    <property type="molecule type" value="Genomic_DNA"/>
</dbReference>
<dbReference type="InterPro" id="IPR005135">
    <property type="entry name" value="Endo/exonuclease/phosphatase"/>
</dbReference>
<feature type="domain" description="Endonuclease/exonuclease/phosphatase" evidence="2">
    <location>
        <begin position="111"/>
        <end position="315"/>
    </location>
</feature>
<feature type="transmembrane region" description="Helical" evidence="1">
    <location>
        <begin position="61"/>
        <end position="79"/>
    </location>
</feature>
<name>A0ABX0H5K8_9BACT</name>
<keyword evidence="3" id="KW-0540">Nuclease</keyword>
<dbReference type="RefSeq" id="WP_166145494.1">
    <property type="nucleotide sequence ID" value="NZ_JAANYN010000003.1"/>
</dbReference>
<keyword evidence="4" id="KW-1185">Reference proteome</keyword>
<organism evidence="3 4">
    <name type="scientific">Cyclobacterium plantarum</name>
    <dbReference type="NCBI Taxonomy" id="2716263"/>
    <lineage>
        <taxon>Bacteria</taxon>
        <taxon>Pseudomonadati</taxon>
        <taxon>Bacteroidota</taxon>
        <taxon>Cytophagia</taxon>
        <taxon>Cytophagales</taxon>
        <taxon>Cyclobacteriaceae</taxon>
        <taxon>Cyclobacterium</taxon>
    </lineage>
</organism>
<dbReference type="InterPro" id="IPR036691">
    <property type="entry name" value="Endo/exonu/phosph_ase_sf"/>
</dbReference>
<accession>A0ABX0H5K8</accession>
<dbReference type="Proteomes" id="UP000649799">
    <property type="component" value="Unassembled WGS sequence"/>
</dbReference>
<feature type="transmembrane region" description="Helical" evidence="1">
    <location>
        <begin position="6"/>
        <end position="25"/>
    </location>
</feature>
<dbReference type="GO" id="GO:0004519">
    <property type="term" value="F:endonuclease activity"/>
    <property type="evidence" value="ECO:0007669"/>
    <property type="project" value="UniProtKB-KW"/>
</dbReference>
<keyword evidence="3" id="KW-0255">Endonuclease</keyword>